<dbReference type="Proteomes" id="UP000285211">
    <property type="component" value="Unassembled WGS sequence"/>
</dbReference>
<evidence type="ECO:0000259" key="10">
    <source>
        <dbReference type="Pfam" id="PF26594"/>
    </source>
</evidence>
<evidence type="ECO:0000256" key="5">
    <source>
        <dbReference type="ARBA" id="ARBA00023015"/>
    </source>
</evidence>
<dbReference type="OrthoDB" id="9807233at2"/>
<sequence length="417" mass="47583">MENLALIDSFSEFKDDKLIDRVTLMAILEDVFRNALKKKYGSDDNFDIIINPDKGDMEIWRRRVIVADEDLDFENEEITLTEARKIEADFEIGEEVSEEVKLIDLGRRAILALRQNLISKIHEHDNTNLYKQFKDLIGDIYTAEVHHVRPRVVILVDDEGNEIVLPKEKQIPSDFFRKGDNVRGIIESVELKGNKPQIIMSRTSEKFLEKLFEQEIPEVFDGLIMIKKVVRIPGEKAKVAVDSYDDRIDPVGACVGMKGSRIHGIVRELGNENIDVINYTNNVQLFITRALSPAKVSSIKINEEAKRAEVFLKLEEVSKAIGRGGHNIKLAGLLTGYELDVIREGDVEGTTADEDDVELTEFSDEIEEWIIEEFAKIGLDTAKSILKHDVEDLVRRTDLEEETILDVMKILKEEFDS</sequence>
<dbReference type="InterPro" id="IPR030842">
    <property type="entry name" value="TF_NusA_bacterial"/>
</dbReference>
<dbReference type="Gene3D" id="3.30.300.20">
    <property type="match status" value="2"/>
</dbReference>
<comment type="subcellular location">
    <subcellularLocation>
        <location evidence="7">Cytoplasm</location>
    </subcellularLocation>
</comment>
<keyword evidence="3 7" id="KW-0889">Transcription antitermination</keyword>
<protein>
    <recommendedName>
        <fullName evidence="7">Transcription termination/antitermination protein NusA</fullName>
    </recommendedName>
</protein>
<evidence type="ECO:0000313" key="12">
    <source>
        <dbReference type="Proteomes" id="UP000285211"/>
    </source>
</evidence>
<comment type="caution">
    <text evidence="11">The sequence shown here is derived from an EMBL/GenBank/DDBJ whole genome shotgun (WGS) entry which is preliminary data.</text>
</comment>
<keyword evidence="12" id="KW-1185">Reference proteome</keyword>
<dbReference type="InterPro" id="IPR012340">
    <property type="entry name" value="NA-bd_OB-fold"/>
</dbReference>
<dbReference type="InterPro" id="IPR009019">
    <property type="entry name" value="KH_sf_prok-type"/>
</dbReference>
<dbReference type="Pfam" id="PF26594">
    <property type="entry name" value="KH_NusA_2nd"/>
    <property type="match status" value="1"/>
</dbReference>
<dbReference type="RefSeq" id="WP_128193689.1">
    <property type="nucleotide sequence ID" value="NZ_SACJ01000002.1"/>
</dbReference>
<dbReference type="AlphaFoldDB" id="A0A437L0V2"/>
<evidence type="ECO:0000256" key="6">
    <source>
        <dbReference type="ARBA" id="ARBA00023163"/>
    </source>
</evidence>
<dbReference type="InterPro" id="IPR025249">
    <property type="entry name" value="TF_NusA_KH_1st"/>
</dbReference>
<dbReference type="InterPro" id="IPR058582">
    <property type="entry name" value="KH_NusA_2nd"/>
</dbReference>
<dbReference type="Gene3D" id="2.40.50.140">
    <property type="entry name" value="Nucleic acid-binding proteins"/>
    <property type="match status" value="1"/>
</dbReference>
<feature type="domain" description="NusA-like second KH" evidence="10">
    <location>
        <begin position="284"/>
        <end position="347"/>
    </location>
</feature>
<comment type="function">
    <text evidence="7">Participates in both transcription termination and antitermination.</text>
</comment>
<feature type="domain" description="Transcription factor NusA first KH" evidence="9">
    <location>
        <begin position="202"/>
        <end position="279"/>
    </location>
</feature>
<dbReference type="FunFam" id="3.30.300.20:FF:000002">
    <property type="entry name" value="Transcription termination/antitermination protein NusA"/>
    <property type="match status" value="1"/>
</dbReference>
<dbReference type="GO" id="GO:0005829">
    <property type="term" value="C:cytosol"/>
    <property type="evidence" value="ECO:0007669"/>
    <property type="project" value="TreeGrafter"/>
</dbReference>
<keyword evidence="4 7" id="KW-0694">RNA-binding</keyword>
<evidence type="ECO:0000256" key="2">
    <source>
        <dbReference type="ARBA" id="ARBA00022490"/>
    </source>
</evidence>
<evidence type="ECO:0000313" key="11">
    <source>
        <dbReference type="EMBL" id="RVT78487.1"/>
    </source>
</evidence>
<dbReference type="InterPro" id="IPR036555">
    <property type="entry name" value="NusA_N_sf"/>
</dbReference>
<dbReference type="InterPro" id="IPR013735">
    <property type="entry name" value="TF_NusA_N"/>
</dbReference>
<dbReference type="GO" id="GO:0003723">
    <property type="term" value="F:RNA binding"/>
    <property type="evidence" value="ECO:0007669"/>
    <property type="project" value="UniProtKB-UniRule"/>
</dbReference>
<dbReference type="Gene3D" id="3.30.1480.10">
    <property type="entry name" value="NusA, N-terminal domain"/>
    <property type="match status" value="1"/>
</dbReference>
<comment type="subunit">
    <text evidence="7">Monomer. Binds directly to the core enzyme of the DNA-dependent RNA polymerase and to nascent RNA.</text>
</comment>
<keyword evidence="6 7" id="KW-0804">Transcription</keyword>
<dbReference type="Pfam" id="PF13184">
    <property type="entry name" value="KH_NusA_1st"/>
    <property type="match status" value="1"/>
</dbReference>
<dbReference type="EMBL" id="SACJ01000002">
    <property type="protein sequence ID" value="RVT78487.1"/>
    <property type="molecule type" value="Genomic_DNA"/>
</dbReference>
<dbReference type="CDD" id="cd02134">
    <property type="entry name" value="KH-II_NusA_rpt1"/>
    <property type="match status" value="1"/>
</dbReference>
<dbReference type="GO" id="GO:0006353">
    <property type="term" value="P:DNA-templated transcription termination"/>
    <property type="evidence" value="ECO:0007669"/>
    <property type="project" value="UniProtKB-UniRule"/>
</dbReference>
<dbReference type="GO" id="GO:0003700">
    <property type="term" value="F:DNA-binding transcription factor activity"/>
    <property type="evidence" value="ECO:0007669"/>
    <property type="project" value="InterPro"/>
</dbReference>
<dbReference type="HAMAP" id="MF_00945_B">
    <property type="entry name" value="NusA_B"/>
    <property type="match status" value="1"/>
</dbReference>
<evidence type="ECO:0000259" key="9">
    <source>
        <dbReference type="Pfam" id="PF13184"/>
    </source>
</evidence>
<reference evidence="11 12" key="1">
    <citation type="submission" date="2019-01" db="EMBL/GenBank/DDBJ databases">
        <authorList>
            <person name="Chen W.-M."/>
        </authorList>
    </citation>
    <scope>NUCLEOTIDE SEQUENCE [LARGE SCALE GENOMIC DNA]</scope>
    <source>
        <strain evidence="11 12">BBQ-12</strain>
    </source>
</reference>
<dbReference type="PANTHER" id="PTHR22648:SF0">
    <property type="entry name" value="TRANSCRIPTION TERMINATION_ANTITERMINATION PROTEIN NUSA"/>
    <property type="match status" value="1"/>
</dbReference>
<feature type="domain" description="Transcription factor NusA N-terminal" evidence="8">
    <location>
        <begin position="6"/>
        <end position="125"/>
    </location>
</feature>
<accession>A0A437L0V2</accession>
<dbReference type="NCBIfam" id="TIGR01953">
    <property type="entry name" value="NusA"/>
    <property type="match status" value="1"/>
</dbReference>
<evidence type="ECO:0000256" key="3">
    <source>
        <dbReference type="ARBA" id="ARBA00022814"/>
    </source>
</evidence>
<name>A0A437L0V2_9FLAO</name>
<dbReference type="PANTHER" id="PTHR22648">
    <property type="entry name" value="TRANSCRIPTION TERMINATION FACTOR NUSA"/>
    <property type="match status" value="1"/>
</dbReference>
<dbReference type="CDD" id="cd04455">
    <property type="entry name" value="S1_NusA"/>
    <property type="match status" value="1"/>
</dbReference>
<dbReference type="Pfam" id="PF08529">
    <property type="entry name" value="NusA_N"/>
    <property type="match status" value="1"/>
</dbReference>
<evidence type="ECO:0000256" key="7">
    <source>
        <dbReference type="HAMAP-Rule" id="MF_00945"/>
    </source>
</evidence>
<evidence type="ECO:0000259" key="8">
    <source>
        <dbReference type="Pfam" id="PF08529"/>
    </source>
</evidence>
<proteinExistence type="inferred from homology"/>
<gene>
    <name evidence="7 11" type="primary">nusA</name>
    <name evidence="11" type="ORF">EOD40_04425</name>
</gene>
<dbReference type="SUPFAM" id="SSF54814">
    <property type="entry name" value="Prokaryotic type KH domain (KH-domain type II)"/>
    <property type="match status" value="2"/>
</dbReference>
<dbReference type="SUPFAM" id="SSF50249">
    <property type="entry name" value="Nucleic acid-binding proteins"/>
    <property type="match status" value="1"/>
</dbReference>
<keyword evidence="5 7" id="KW-0805">Transcription regulation</keyword>
<dbReference type="GO" id="GO:0031564">
    <property type="term" value="P:transcription antitermination"/>
    <property type="evidence" value="ECO:0007669"/>
    <property type="project" value="UniProtKB-UniRule"/>
</dbReference>
<evidence type="ECO:0000256" key="1">
    <source>
        <dbReference type="ARBA" id="ARBA00022472"/>
    </source>
</evidence>
<dbReference type="InterPro" id="IPR010213">
    <property type="entry name" value="TF_NusA"/>
</dbReference>
<dbReference type="SUPFAM" id="SSF69705">
    <property type="entry name" value="Transcription factor NusA, N-terminal domain"/>
    <property type="match status" value="1"/>
</dbReference>
<keyword evidence="2 7" id="KW-0963">Cytoplasm</keyword>
<dbReference type="CDD" id="cd22529">
    <property type="entry name" value="KH-II_NusA_rpt2"/>
    <property type="match status" value="1"/>
</dbReference>
<comment type="similarity">
    <text evidence="7">Belongs to the NusA family.</text>
</comment>
<organism evidence="11 12">
    <name type="scientific">Flavobacterium sufflavum</name>
    <dbReference type="NCBI Taxonomy" id="1921138"/>
    <lineage>
        <taxon>Bacteria</taxon>
        <taxon>Pseudomonadati</taxon>
        <taxon>Bacteroidota</taxon>
        <taxon>Flavobacteriia</taxon>
        <taxon>Flavobacteriales</taxon>
        <taxon>Flavobacteriaceae</taxon>
        <taxon>Flavobacterium</taxon>
    </lineage>
</organism>
<dbReference type="InterPro" id="IPR015946">
    <property type="entry name" value="KH_dom-like_a/b"/>
</dbReference>
<keyword evidence="1 7" id="KW-0806">Transcription termination</keyword>
<evidence type="ECO:0000256" key="4">
    <source>
        <dbReference type="ARBA" id="ARBA00022884"/>
    </source>
</evidence>